<name>F1Z4M6_9SPHN</name>
<organism evidence="2 3">
    <name type="scientific">Novosphingobium nitrogenifigens DSM 19370</name>
    <dbReference type="NCBI Taxonomy" id="983920"/>
    <lineage>
        <taxon>Bacteria</taxon>
        <taxon>Pseudomonadati</taxon>
        <taxon>Pseudomonadota</taxon>
        <taxon>Alphaproteobacteria</taxon>
        <taxon>Sphingomonadales</taxon>
        <taxon>Sphingomonadaceae</taxon>
        <taxon>Novosphingobium</taxon>
    </lineage>
</organism>
<dbReference type="OrthoDB" id="3175275at2"/>
<sequence>MRAIDTNVVVRLLVADDADQAQAARQIVLGGETFLGVSVVLETEWVLRAGYDFTAPQIVDALRALGGLPGLTMEEPEQVAMALEGLEQGMDFADALHLARSGHCREFVTFDRKLAKRAKGLSRVPVLLL</sequence>
<dbReference type="SUPFAM" id="SSF88723">
    <property type="entry name" value="PIN domain-like"/>
    <property type="match status" value="1"/>
</dbReference>
<dbReference type="InterPro" id="IPR002716">
    <property type="entry name" value="PIN_dom"/>
</dbReference>
<proteinExistence type="predicted"/>
<evidence type="ECO:0000313" key="2">
    <source>
        <dbReference type="EMBL" id="EGD60437.1"/>
    </source>
</evidence>
<dbReference type="Pfam" id="PF01850">
    <property type="entry name" value="PIN"/>
    <property type="match status" value="1"/>
</dbReference>
<dbReference type="Gene3D" id="3.40.50.1010">
    <property type="entry name" value="5'-nuclease"/>
    <property type="match status" value="1"/>
</dbReference>
<dbReference type="PANTHER" id="PTHR39664:SF2">
    <property type="entry name" value="NUCLEIC ACID-BINDING PROTEIN, CONTAINING PIN DOMAIN-RELATED"/>
    <property type="match status" value="1"/>
</dbReference>
<comment type="caution">
    <text evidence="2">The sequence shown here is derived from an EMBL/GenBank/DDBJ whole genome shotgun (WGS) entry which is preliminary data.</text>
</comment>
<dbReference type="STRING" id="983920.Y88_2914"/>
<dbReference type="RefSeq" id="WP_008068531.1">
    <property type="nucleotide sequence ID" value="NZ_AQWK01000025.1"/>
</dbReference>
<protein>
    <submittedName>
        <fullName evidence="2">PilT protein</fullName>
    </submittedName>
</protein>
<dbReference type="Proteomes" id="UP000004728">
    <property type="component" value="Unassembled WGS sequence"/>
</dbReference>
<reference evidence="2 3" key="1">
    <citation type="journal article" date="2012" name="J. Bacteriol.">
        <title>Draft Genome Sequence of Novosphingobium nitrogenifigens Y88T.</title>
        <authorList>
            <person name="Strabala T.J."/>
            <person name="Macdonald L."/>
            <person name="Liu V."/>
            <person name="Smit A.M."/>
        </authorList>
    </citation>
    <scope>NUCLEOTIDE SEQUENCE [LARGE SCALE GENOMIC DNA]</scope>
    <source>
        <strain evidence="2 3">DSM 19370</strain>
    </source>
</reference>
<dbReference type="HOGENOM" id="CLU_121449_0_0_5"/>
<feature type="domain" description="PIN" evidence="1">
    <location>
        <begin position="4"/>
        <end position="119"/>
    </location>
</feature>
<keyword evidence="3" id="KW-1185">Reference proteome</keyword>
<dbReference type="eggNOG" id="COG5611">
    <property type="taxonomic scope" value="Bacteria"/>
</dbReference>
<gene>
    <name evidence="2" type="ORF">Y88_2914</name>
</gene>
<dbReference type="AlphaFoldDB" id="F1Z4M6"/>
<dbReference type="CDD" id="cd18683">
    <property type="entry name" value="PIN_VapC-like"/>
    <property type="match status" value="1"/>
</dbReference>
<evidence type="ECO:0000313" key="3">
    <source>
        <dbReference type="Proteomes" id="UP000004728"/>
    </source>
</evidence>
<accession>F1Z4M6</accession>
<dbReference type="InParanoid" id="F1Z4M6"/>
<evidence type="ECO:0000259" key="1">
    <source>
        <dbReference type="Pfam" id="PF01850"/>
    </source>
</evidence>
<dbReference type="InterPro" id="IPR029060">
    <property type="entry name" value="PIN-like_dom_sf"/>
</dbReference>
<dbReference type="EMBL" id="AEWJ01000020">
    <property type="protein sequence ID" value="EGD60437.1"/>
    <property type="molecule type" value="Genomic_DNA"/>
</dbReference>
<dbReference type="PANTHER" id="PTHR39664">
    <property type="match status" value="1"/>
</dbReference>